<feature type="compositionally biased region" description="Low complexity" evidence="1">
    <location>
        <begin position="113"/>
        <end position="134"/>
    </location>
</feature>
<evidence type="ECO:0000256" key="2">
    <source>
        <dbReference type="SAM" id="SignalP"/>
    </source>
</evidence>
<comment type="caution">
    <text evidence="3">The sequence shown here is derived from an EMBL/GenBank/DDBJ whole genome shotgun (WGS) entry which is preliminary data.</text>
</comment>
<evidence type="ECO:0000313" key="4">
    <source>
        <dbReference type="Proteomes" id="UP001355206"/>
    </source>
</evidence>
<keyword evidence="4" id="KW-1185">Reference proteome</keyword>
<proteinExistence type="predicted"/>
<protein>
    <submittedName>
        <fullName evidence="3">Uncharacterized protein</fullName>
    </submittedName>
</protein>
<reference evidence="3 4" key="1">
    <citation type="journal article" date="2012" name="Genet. Mol. Biol.">
        <title>Analysis of 16S rRNA and mxaF genes revealing insights into Methylobacterium niche-specific plant association.</title>
        <authorList>
            <person name="Dourado M.N."/>
            <person name="Andreote F.D."/>
            <person name="Dini-Andreote F."/>
            <person name="Conti R."/>
            <person name="Araujo J.M."/>
            <person name="Araujo W.L."/>
        </authorList>
    </citation>
    <scope>NUCLEOTIDE SEQUENCE [LARGE SCALE GENOMIC DNA]</scope>
    <source>
        <strain evidence="3 4">TC3-10</strain>
    </source>
</reference>
<sequence>MKRRLTTFVQAIGLAGALLAAGSARAQESGAAAPTGRPANLCQELLAFVKQPAPAKEAAATPPQQATAVSNPSGASQGTASSAGGDVQQKSGLSGPTPGGSPNQAGTDAQRGPASKAAQDAPTAAKPASAPHPDAATVAKIEAAAAADDQLECRSAARLMRVHGVALPPPLLALAALDPKFYGR</sequence>
<feature type="region of interest" description="Disordered" evidence="1">
    <location>
        <begin position="53"/>
        <end position="134"/>
    </location>
</feature>
<gene>
    <name evidence="3" type="ORF">MOTC310_17675</name>
</gene>
<evidence type="ECO:0000313" key="3">
    <source>
        <dbReference type="EMBL" id="MEE7492206.1"/>
    </source>
</evidence>
<feature type="chain" id="PRO_5046237546" evidence="2">
    <location>
        <begin position="27"/>
        <end position="184"/>
    </location>
</feature>
<accession>A0ABU7TRX6</accession>
<keyword evidence="2" id="KW-0732">Signal</keyword>
<feature type="signal peptide" evidence="2">
    <location>
        <begin position="1"/>
        <end position="26"/>
    </location>
</feature>
<evidence type="ECO:0000256" key="1">
    <source>
        <dbReference type="SAM" id="MobiDB-lite"/>
    </source>
</evidence>
<feature type="compositionally biased region" description="Low complexity" evidence="1">
    <location>
        <begin position="53"/>
        <end position="102"/>
    </location>
</feature>
<dbReference type="RefSeq" id="WP_331289570.1">
    <property type="nucleotide sequence ID" value="NZ_MLBR01000012.1"/>
</dbReference>
<dbReference type="Proteomes" id="UP001355206">
    <property type="component" value="Unassembled WGS sequence"/>
</dbReference>
<organism evidence="3 4">
    <name type="scientific">Methylobacterium oryzae</name>
    <dbReference type="NCBI Taxonomy" id="334852"/>
    <lineage>
        <taxon>Bacteria</taxon>
        <taxon>Pseudomonadati</taxon>
        <taxon>Pseudomonadota</taxon>
        <taxon>Alphaproteobacteria</taxon>
        <taxon>Hyphomicrobiales</taxon>
        <taxon>Methylobacteriaceae</taxon>
        <taxon>Methylobacterium</taxon>
    </lineage>
</organism>
<dbReference type="EMBL" id="MLCA01000009">
    <property type="protein sequence ID" value="MEE7492206.1"/>
    <property type="molecule type" value="Genomic_DNA"/>
</dbReference>
<name>A0ABU7TRX6_9HYPH</name>